<dbReference type="InterPro" id="IPR042576">
    <property type="entry name" value="TRAF3IP1_N_sf"/>
</dbReference>
<dbReference type="Proteomes" id="UP000014760">
    <property type="component" value="Unassembled WGS sequence"/>
</dbReference>
<accession>R7U1S7</accession>
<evidence type="ECO:0000256" key="5">
    <source>
        <dbReference type="ARBA" id="ARBA00023054"/>
    </source>
</evidence>
<feature type="compositionally biased region" description="Basic and acidic residues" evidence="11">
    <location>
        <begin position="168"/>
        <end position="208"/>
    </location>
</feature>
<dbReference type="STRING" id="283909.R7U1S7"/>
<keyword evidence="7" id="KW-0966">Cell projection</keyword>
<feature type="compositionally biased region" description="Basic and acidic residues" evidence="11">
    <location>
        <begin position="270"/>
        <end position="280"/>
    </location>
</feature>
<feature type="region of interest" description="Disordered" evidence="11">
    <location>
        <begin position="135"/>
        <end position="412"/>
    </location>
</feature>
<dbReference type="FunCoup" id="R7U1S7">
    <property type="interactions" value="65"/>
</dbReference>
<organism evidence="14">
    <name type="scientific">Capitella teleta</name>
    <name type="common">Polychaete worm</name>
    <dbReference type="NCBI Taxonomy" id="283909"/>
    <lineage>
        <taxon>Eukaryota</taxon>
        <taxon>Metazoa</taxon>
        <taxon>Spiralia</taxon>
        <taxon>Lophotrochozoa</taxon>
        <taxon>Annelida</taxon>
        <taxon>Polychaeta</taxon>
        <taxon>Sedentaria</taxon>
        <taxon>Scolecida</taxon>
        <taxon>Capitellidae</taxon>
        <taxon>Capitella</taxon>
    </lineage>
</organism>
<dbReference type="PANTHER" id="PTHR31363:SF0">
    <property type="entry name" value="TRAF3-INTERACTING PROTEIN 1"/>
    <property type="match status" value="1"/>
</dbReference>
<evidence type="ECO:0000256" key="6">
    <source>
        <dbReference type="ARBA" id="ARBA00023212"/>
    </source>
</evidence>
<feature type="coiled-coil region" evidence="10">
    <location>
        <begin position="413"/>
        <end position="461"/>
    </location>
</feature>
<feature type="domain" description="TRAF3-interacting protein 1 C-terminal" evidence="13">
    <location>
        <begin position="372"/>
        <end position="521"/>
    </location>
</feature>
<evidence type="ECO:0000256" key="10">
    <source>
        <dbReference type="SAM" id="Coils"/>
    </source>
</evidence>
<dbReference type="FunFam" id="1.10.418.50:FF:000001">
    <property type="entry name" value="TRAF3-interacting protein 1 isoform X1"/>
    <property type="match status" value="1"/>
</dbReference>
<dbReference type="GO" id="GO:0048731">
    <property type="term" value="P:system development"/>
    <property type="evidence" value="ECO:0007669"/>
    <property type="project" value="UniProtKB-ARBA"/>
</dbReference>
<name>R7U1S7_CAPTE</name>
<dbReference type="InterPro" id="IPR041476">
    <property type="entry name" value="TRAF3IP1_C"/>
</dbReference>
<reference evidence="15" key="3">
    <citation type="submission" date="2015-06" db="UniProtKB">
        <authorList>
            <consortium name="EnsemblMetazoa"/>
        </authorList>
    </citation>
    <scope>IDENTIFICATION</scope>
</reference>
<dbReference type="OrthoDB" id="10258914at2759"/>
<evidence type="ECO:0000313" key="15">
    <source>
        <dbReference type="EnsemblMetazoa" id="CapteP220815"/>
    </source>
</evidence>
<reference evidence="14 16" key="2">
    <citation type="journal article" date="2013" name="Nature">
        <title>Insights into bilaterian evolution from three spiralian genomes.</title>
        <authorList>
            <person name="Simakov O."/>
            <person name="Marletaz F."/>
            <person name="Cho S.J."/>
            <person name="Edsinger-Gonzales E."/>
            <person name="Havlak P."/>
            <person name="Hellsten U."/>
            <person name="Kuo D.H."/>
            <person name="Larsson T."/>
            <person name="Lv J."/>
            <person name="Arendt D."/>
            <person name="Savage R."/>
            <person name="Osoegawa K."/>
            <person name="de Jong P."/>
            <person name="Grimwood J."/>
            <person name="Chapman J.A."/>
            <person name="Shapiro H."/>
            <person name="Aerts A."/>
            <person name="Otillar R.P."/>
            <person name="Terry A.Y."/>
            <person name="Boore J.L."/>
            <person name="Grigoriev I.V."/>
            <person name="Lindberg D.R."/>
            <person name="Seaver E.C."/>
            <person name="Weisblat D.A."/>
            <person name="Putnam N.H."/>
            <person name="Rokhsar D.S."/>
        </authorList>
    </citation>
    <scope>NUCLEOTIDE SEQUENCE</scope>
    <source>
        <strain evidence="14 16">I ESC-2004</strain>
    </source>
</reference>
<evidence type="ECO:0000256" key="1">
    <source>
        <dbReference type="ARBA" id="ARBA00004120"/>
    </source>
</evidence>
<evidence type="ECO:0000256" key="2">
    <source>
        <dbReference type="ARBA" id="ARBA00004430"/>
    </source>
</evidence>
<dbReference type="Pfam" id="PF17749">
    <property type="entry name" value="MIP-T3_C"/>
    <property type="match status" value="1"/>
</dbReference>
<dbReference type="EMBL" id="AMQN01001851">
    <property type="status" value="NOT_ANNOTATED_CDS"/>
    <property type="molecule type" value="Genomic_DNA"/>
</dbReference>
<evidence type="ECO:0000256" key="9">
    <source>
        <dbReference type="ARBA" id="ARBA00070492"/>
    </source>
</evidence>
<keyword evidence="3" id="KW-0963">Cytoplasm</keyword>
<dbReference type="HOGENOM" id="CLU_023216_0_0_1"/>
<feature type="compositionally biased region" description="Basic and acidic residues" evidence="11">
    <location>
        <begin position="150"/>
        <end position="162"/>
    </location>
</feature>
<feature type="compositionally biased region" description="Acidic residues" evidence="11">
    <location>
        <begin position="340"/>
        <end position="359"/>
    </location>
</feature>
<dbReference type="GO" id="GO:0048513">
    <property type="term" value="P:animal organ development"/>
    <property type="evidence" value="ECO:0007669"/>
    <property type="project" value="UniProtKB-ARBA"/>
</dbReference>
<evidence type="ECO:0000256" key="11">
    <source>
        <dbReference type="SAM" id="MobiDB-lite"/>
    </source>
</evidence>
<evidence type="ECO:0000256" key="4">
    <source>
        <dbReference type="ARBA" id="ARBA00022794"/>
    </source>
</evidence>
<dbReference type="EnsemblMetazoa" id="CapteT220815">
    <property type="protein sequence ID" value="CapteP220815"/>
    <property type="gene ID" value="CapteG220815"/>
</dbReference>
<dbReference type="AlphaFoldDB" id="R7U1S7"/>
<dbReference type="GO" id="GO:0060271">
    <property type="term" value="P:cilium assembly"/>
    <property type="evidence" value="ECO:0007669"/>
    <property type="project" value="TreeGrafter"/>
</dbReference>
<dbReference type="GO" id="GO:0030992">
    <property type="term" value="C:intraciliary transport particle B"/>
    <property type="evidence" value="ECO:0007669"/>
    <property type="project" value="TreeGrafter"/>
</dbReference>
<protein>
    <recommendedName>
        <fullName evidence="9">TRAF3-interacting protein 1</fullName>
    </recommendedName>
</protein>
<dbReference type="EMBL" id="KB306105">
    <property type="protein sequence ID" value="ELU00184.1"/>
    <property type="molecule type" value="Genomic_DNA"/>
</dbReference>
<dbReference type="GO" id="GO:0042073">
    <property type="term" value="P:intraciliary transport"/>
    <property type="evidence" value="ECO:0007669"/>
    <property type="project" value="TreeGrafter"/>
</dbReference>
<dbReference type="PANTHER" id="PTHR31363">
    <property type="entry name" value="TRAF3-INTERACTING PROTEIN 1"/>
    <property type="match status" value="1"/>
</dbReference>
<sequence length="525" mass="59601">MGEKGGDKVDPKVVKRTQDSLGKIIKKPPLTEKLLGKPPFRFLHDVFTSVIKASGFMKGLFTETEMNSENVKDKESKILFLQKAIDMVSLVVGKPLAAKPSRIVAGLEPDRTNEFLQALADAVNKKVNNAEYVERILKGSGDPPPASKPPRKEKEKERDHSSDKRHKDRDEKKHRDGSRERDKRDKREKSHDRRDRSRDGHRDRGKEERRKKREERDEEPPPDAGSPDDSLLNGETGLHQESKPPSPKKPPPTSNTRRRRPEETNADEEEQHRRDKERSARNANIGEDDIPPQVAAARKMPRPSSARPAAPRVKKNEPEPADNIMIGSGNVPNLIVDTKDDSDSDEEETFLTNKDEEDIAPMSQHEASKVDEDEDHGGLVKKMLETKKELEGPQKRTEIERSHMSDATKRKEREMVQKEIDRLRGSIQTLTRSVNPLGKILDFVQEDLDSMQKELEMWKRENKQNAIALQREESITESSIDPLKAQLGELDQAIFDQLDVIAAVKSNIHKNSDKIHKMLGTVITS</sequence>
<dbReference type="GO" id="GO:0008017">
    <property type="term" value="F:microtubule binding"/>
    <property type="evidence" value="ECO:0007669"/>
    <property type="project" value="InterPro"/>
</dbReference>
<feature type="compositionally biased region" description="Low complexity" evidence="11">
    <location>
        <begin position="295"/>
        <end position="311"/>
    </location>
</feature>
<evidence type="ECO:0000256" key="7">
    <source>
        <dbReference type="ARBA" id="ARBA00023273"/>
    </source>
</evidence>
<dbReference type="GO" id="GO:0036064">
    <property type="term" value="C:ciliary basal body"/>
    <property type="evidence" value="ECO:0007669"/>
    <property type="project" value="TreeGrafter"/>
</dbReference>
<feature type="compositionally biased region" description="Pro residues" evidence="11">
    <location>
        <begin position="244"/>
        <end position="253"/>
    </location>
</feature>
<evidence type="ECO:0000256" key="8">
    <source>
        <dbReference type="ARBA" id="ARBA00043971"/>
    </source>
</evidence>
<keyword evidence="5 10" id="KW-0175">Coiled coil</keyword>
<dbReference type="Pfam" id="PF10243">
    <property type="entry name" value="MIP-T3"/>
    <property type="match status" value="1"/>
</dbReference>
<dbReference type="InterPro" id="IPR040468">
    <property type="entry name" value="TRAF3IP1_N"/>
</dbReference>
<reference evidence="16" key="1">
    <citation type="submission" date="2012-12" db="EMBL/GenBank/DDBJ databases">
        <authorList>
            <person name="Hellsten U."/>
            <person name="Grimwood J."/>
            <person name="Chapman J.A."/>
            <person name="Shapiro H."/>
            <person name="Aerts A."/>
            <person name="Otillar R.P."/>
            <person name="Terry A.Y."/>
            <person name="Boore J.L."/>
            <person name="Simakov O."/>
            <person name="Marletaz F."/>
            <person name="Cho S.-J."/>
            <person name="Edsinger-Gonzales E."/>
            <person name="Havlak P."/>
            <person name="Kuo D.-H."/>
            <person name="Larsson T."/>
            <person name="Lv J."/>
            <person name="Arendt D."/>
            <person name="Savage R."/>
            <person name="Osoegawa K."/>
            <person name="de Jong P."/>
            <person name="Lindberg D.R."/>
            <person name="Seaver E.C."/>
            <person name="Weisblat D.A."/>
            <person name="Putnam N.H."/>
            <person name="Grigoriev I.V."/>
            <person name="Rokhsar D.S."/>
        </authorList>
    </citation>
    <scope>NUCLEOTIDE SEQUENCE</scope>
    <source>
        <strain evidence="16">I ESC-2004</strain>
    </source>
</reference>
<proteinExistence type="inferred from homology"/>
<evidence type="ECO:0000313" key="16">
    <source>
        <dbReference type="Proteomes" id="UP000014760"/>
    </source>
</evidence>
<evidence type="ECO:0000313" key="14">
    <source>
        <dbReference type="EMBL" id="ELU00184.1"/>
    </source>
</evidence>
<gene>
    <name evidence="14" type="ORF">CAPTEDRAFT_220815</name>
</gene>
<evidence type="ECO:0000256" key="3">
    <source>
        <dbReference type="ARBA" id="ARBA00022490"/>
    </source>
</evidence>
<keyword evidence="16" id="KW-1185">Reference proteome</keyword>
<feature type="compositionally biased region" description="Basic and acidic residues" evidence="11">
    <location>
        <begin position="366"/>
        <end position="412"/>
    </location>
</feature>
<dbReference type="InterPro" id="IPR018799">
    <property type="entry name" value="TRAF3IP1"/>
</dbReference>
<evidence type="ECO:0000259" key="13">
    <source>
        <dbReference type="Pfam" id="PF17749"/>
    </source>
</evidence>
<dbReference type="Gene3D" id="1.10.418.50">
    <property type="entry name" value="Microtubule-binding protein MIP-T3"/>
    <property type="match status" value="1"/>
</dbReference>
<dbReference type="GO" id="GO:0070507">
    <property type="term" value="P:regulation of microtubule cytoskeleton organization"/>
    <property type="evidence" value="ECO:0007669"/>
    <property type="project" value="TreeGrafter"/>
</dbReference>
<dbReference type="GO" id="GO:0005930">
    <property type="term" value="C:axoneme"/>
    <property type="evidence" value="ECO:0007669"/>
    <property type="project" value="UniProtKB-SubCell"/>
</dbReference>
<dbReference type="OMA" id="FRFLMDV"/>
<keyword evidence="6" id="KW-0206">Cytoskeleton</keyword>
<comment type="similarity">
    <text evidence="8">Belongs to the TRAF3IP1 family.</text>
</comment>
<keyword evidence="4" id="KW-0970">Cilium biogenesis/degradation</keyword>
<feature type="domain" description="TRAF3-interacting protein 1 N-terminal" evidence="12">
    <location>
        <begin position="13"/>
        <end position="122"/>
    </location>
</feature>
<evidence type="ECO:0000259" key="12">
    <source>
        <dbReference type="Pfam" id="PF10243"/>
    </source>
</evidence>
<comment type="subcellular location">
    <subcellularLocation>
        <location evidence="2">Cytoplasm</location>
        <location evidence="2">Cytoskeleton</location>
        <location evidence="2">Cilium axoneme</location>
    </subcellularLocation>
    <subcellularLocation>
        <location evidence="1">Cytoplasm</location>
        <location evidence="1">Cytoskeleton</location>
        <location evidence="1">Cilium basal body</location>
    </subcellularLocation>
</comment>